<feature type="compositionally biased region" description="Basic and acidic residues" evidence="1">
    <location>
        <begin position="80"/>
        <end position="143"/>
    </location>
</feature>
<feature type="signal peptide" evidence="2">
    <location>
        <begin position="1"/>
        <end position="27"/>
    </location>
</feature>
<evidence type="ECO:0000313" key="4">
    <source>
        <dbReference type="Proteomes" id="UP000659223"/>
    </source>
</evidence>
<protein>
    <submittedName>
        <fullName evidence="3">Uncharacterized protein</fullName>
    </submittedName>
</protein>
<feature type="region of interest" description="Disordered" evidence="1">
    <location>
        <begin position="80"/>
        <end position="149"/>
    </location>
</feature>
<dbReference type="RefSeq" id="WP_190019625.1">
    <property type="nucleotide sequence ID" value="NZ_BMUT01000001.1"/>
</dbReference>
<evidence type="ECO:0000256" key="2">
    <source>
        <dbReference type="SAM" id="SignalP"/>
    </source>
</evidence>
<gene>
    <name evidence="3" type="ORF">GCM10010324_02010</name>
</gene>
<feature type="chain" id="PRO_5047480378" evidence="2">
    <location>
        <begin position="28"/>
        <end position="149"/>
    </location>
</feature>
<evidence type="ECO:0000313" key="3">
    <source>
        <dbReference type="EMBL" id="GGX60997.1"/>
    </source>
</evidence>
<dbReference type="EMBL" id="BMUT01000001">
    <property type="protein sequence ID" value="GGX60997.1"/>
    <property type="molecule type" value="Genomic_DNA"/>
</dbReference>
<evidence type="ECO:0000256" key="1">
    <source>
        <dbReference type="SAM" id="MobiDB-lite"/>
    </source>
</evidence>
<sequence length="149" mass="17246">MRNLARAALVVLCATGAALPVLPVAQAATSAAPLDCRYVYSNGRPGPGGETRGSGVYDEGDRDSEGRVCHNGWWVHPYEVHHRDDDHRGDDHGRNDDHRRDDDHRWDNDHRRDDDHRWDNDHHRDDHGRNDDDRRDHDRDHDHSHGRRP</sequence>
<feature type="region of interest" description="Disordered" evidence="1">
    <location>
        <begin position="40"/>
        <end position="63"/>
    </location>
</feature>
<dbReference type="Proteomes" id="UP000659223">
    <property type="component" value="Unassembled WGS sequence"/>
</dbReference>
<organism evidence="3 4">
    <name type="scientific">Streptomyces hiroshimensis</name>
    <dbReference type="NCBI Taxonomy" id="66424"/>
    <lineage>
        <taxon>Bacteria</taxon>
        <taxon>Bacillati</taxon>
        <taxon>Actinomycetota</taxon>
        <taxon>Actinomycetes</taxon>
        <taxon>Kitasatosporales</taxon>
        <taxon>Streptomycetaceae</taxon>
        <taxon>Streptomyces</taxon>
    </lineage>
</organism>
<comment type="caution">
    <text evidence="3">The sequence shown here is derived from an EMBL/GenBank/DDBJ whole genome shotgun (WGS) entry which is preliminary data.</text>
</comment>
<reference evidence="4" key="1">
    <citation type="journal article" date="2019" name="Int. J. Syst. Evol. Microbiol.">
        <title>The Global Catalogue of Microorganisms (GCM) 10K type strain sequencing project: providing services to taxonomists for standard genome sequencing and annotation.</title>
        <authorList>
            <consortium name="The Broad Institute Genomics Platform"/>
            <consortium name="The Broad Institute Genome Sequencing Center for Infectious Disease"/>
            <person name="Wu L."/>
            <person name="Ma J."/>
        </authorList>
    </citation>
    <scope>NUCLEOTIDE SEQUENCE [LARGE SCALE GENOMIC DNA]</scope>
    <source>
        <strain evidence="4">JCM 4586</strain>
    </source>
</reference>
<name>A0ABQ2Y372_9ACTN</name>
<keyword evidence="2" id="KW-0732">Signal</keyword>
<keyword evidence="4" id="KW-1185">Reference proteome</keyword>
<proteinExistence type="predicted"/>
<accession>A0ABQ2Y372</accession>